<keyword evidence="2" id="KW-1185">Reference proteome</keyword>
<dbReference type="AlphaFoldDB" id="A0A1T4M7W5"/>
<dbReference type="STRING" id="634771.SAMN04488128_101977"/>
<accession>A0A1T4M7W5</accession>
<dbReference type="RefSeq" id="WP_078667606.1">
    <property type="nucleotide sequence ID" value="NZ_FUWZ01000001.1"/>
</dbReference>
<dbReference type="EMBL" id="FUWZ01000001">
    <property type="protein sequence ID" value="SJZ62936.1"/>
    <property type="molecule type" value="Genomic_DNA"/>
</dbReference>
<gene>
    <name evidence="1" type="ORF">SAMN04488128_101977</name>
</gene>
<name>A0A1T4M7W5_9BACT</name>
<proteinExistence type="predicted"/>
<sequence>MQTPLEQLMADSQSGLAQAIPALSDLASLLERHALNKYEDPAGAEKRLHRPDLADLRLEAAEMTAFKHFLFFMLMNYPDRASSVAHCLKKCYDPALTTGLCQAIAAYWQQDDAATVQLTDAITYAQGYDQFSETVLGWFKKLAMEGLPETRKSINQKFAYYRKFYDVQL</sequence>
<protein>
    <submittedName>
        <fullName evidence="1">Uncharacterized protein</fullName>
    </submittedName>
</protein>
<evidence type="ECO:0000313" key="2">
    <source>
        <dbReference type="Proteomes" id="UP000190367"/>
    </source>
</evidence>
<evidence type="ECO:0000313" key="1">
    <source>
        <dbReference type="EMBL" id="SJZ62936.1"/>
    </source>
</evidence>
<dbReference type="OrthoDB" id="668159at2"/>
<dbReference type="Proteomes" id="UP000190367">
    <property type="component" value="Unassembled WGS sequence"/>
</dbReference>
<reference evidence="2" key="1">
    <citation type="submission" date="2017-02" db="EMBL/GenBank/DDBJ databases">
        <authorList>
            <person name="Varghese N."/>
            <person name="Submissions S."/>
        </authorList>
    </citation>
    <scope>NUCLEOTIDE SEQUENCE [LARGE SCALE GENOMIC DNA]</scope>
    <source>
        <strain evidence="2">DSM 22224</strain>
    </source>
</reference>
<organism evidence="1 2">
    <name type="scientific">Chitinophaga eiseniae</name>
    <dbReference type="NCBI Taxonomy" id="634771"/>
    <lineage>
        <taxon>Bacteria</taxon>
        <taxon>Pseudomonadati</taxon>
        <taxon>Bacteroidota</taxon>
        <taxon>Chitinophagia</taxon>
        <taxon>Chitinophagales</taxon>
        <taxon>Chitinophagaceae</taxon>
        <taxon>Chitinophaga</taxon>
    </lineage>
</organism>